<proteinExistence type="predicted"/>
<gene>
    <name evidence="1" type="ORF">CD122_04250</name>
</gene>
<evidence type="ECO:0000313" key="1">
    <source>
        <dbReference type="EMBL" id="PNZ28561.1"/>
    </source>
</evidence>
<dbReference type="OrthoDB" id="4933449at2"/>
<dbReference type="Pfam" id="PF11392">
    <property type="entry name" value="AllH"/>
    <property type="match status" value="1"/>
</dbReference>
<evidence type="ECO:0000313" key="2">
    <source>
        <dbReference type="Proteomes" id="UP000242752"/>
    </source>
</evidence>
<name>A0A2K3YSJ5_9STAP</name>
<comment type="caution">
    <text evidence="1">The sequence shown here is derived from an EMBL/GenBank/DDBJ whole genome shotgun (WGS) entry which is preliminary data.</text>
</comment>
<organism evidence="1 2">
    <name type="scientific">Staphylococcus rostri</name>
    <dbReference type="NCBI Taxonomy" id="522262"/>
    <lineage>
        <taxon>Bacteria</taxon>
        <taxon>Bacillati</taxon>
        <taxon>Bacillota</taxon>
        <taxon>Bacilli</taxon>
        <taxon>Bacillales</taxon>
        <taxon>Staphylococcaceae</taxon>
        <taxon>Staphylococcus</taxon>
    </lineage>
</organism>
<dbReference type="EMBL" id="PPRF01000021">
    <property type="protein sequence ID" value="PNZ28561.1"/>
    <property type="molecule type" value="Genomic_DNA"/>
</dbReference>
<evidence type="ECO:0008006" key="3">
    <source>
        <dbReference type="Google" id="ProtNLM"/>
    </source>
</evidence>
<protein>
    <recommendedName>
        <fullName evidence="3">DUF2877 domain-containing protein</fullName>
    </recommendedName>
</protein>
<keyword evidence="2" id="KW-1185">Reference proteome</keyword>
<dbReference type="RefSeq" id="WP_103357762.1">
    <property type="nucleotide sequence ID" value="NZ_CP113107.1"/>
</dbReference>
<dbReference type="InterPro" id="IPR021530">
    <property type="entry name" value="AllH-like"/>
</dbReference>
<dbReference type="Proteomes" id="UP000242752">
    <property type="component" value="Unassembled WGS sequence"/>
</dbReference>
<reference evidence="1 2" key="1">
    <citation type="submission" date="2017-08" db="EMBL/GenBank/DDBJ databases">
        <title>Draft genome sequences of 64 type strains of genus Staph aureus.</title>
        <authorList>
            <person name="Cole K."/>
            <person name="Golubchik T."/>
            <person name="Russell J."/>
            <person name="Foster D."/>
            <person name="Llewelyn M."/>
            <person name="Wilson D."/>
            <person name="Crook D."/>
            <person name="Paul J."/>
        </authorList>
    </citation>
    <scope>NUCLEOTIDE SEQUENCE [LARGE SCALE GENOMIC DNA]</scope>
    <source>
        <strain evidence="1 2">DSM 21968</strain>
    </source>
</reference>
<accession>A0A2K3YSJ5</accession>
<sequence length="249" mass="27958">MIFDTNVIGSDVFKILNAERLTIHSVFNKGFNIINERQELIFVGTAENGLFPFGINVDAQTKMQLLDDIQVGSEVKMKHHCLYFSTHIVRLNGDVINFKDRFIKNTAFIDELKKIDFSEYEDTDFNKQQVDLLLTDLTSDNDEGMLRYFIGRGSGLTPTGDDILVGMLFVHSITPFITPTKRALIKKILQEDCTTLVSKQFLNLALEGVFSSRLTDLLNESNPSLSMMHLLNVGSSSGKDTAYGIFSAI</sequence>
<dbReference type="AlphaFoldDB" id="A0A2K3YSJ5"/>